<dbReference type="InterPro" id="IPR009081">
    <property type="entry name" value="PP-bd_ACP"/>
</dbReference>
<dbReference type="EMBL" id="CP049216">
    <property type="protein sequence ID" value="QTG12378.1"/>
    <property type="molecule type" value="Genomic_DNA"/>
</dbReference>
<organism evidence="2 3">
    <name type="scientific">Agrobacterium tumefaciens</name>
    <dbReference type="NCBI Taxonomy" id="358"/>
    <lineage>
        <taxon>Bacteria</taxon>
        <taxon>Pseudomonadati</taxon>
        <taxon>Pseudomonadota</taxon>
        <taxon>Alphaproteobacteria</taxon>
        <taxon>Hyphomicrobiales</taxon>
        <taxon>Rhizobiaceae</taxon>
        <taxon>Rhizobium/Agrobacterium group</taxon>
        <taxon>Agrobacterium</taxon>
        <taxon>Agrobacterium tumefaciens complex</taxon>
    </lineage>
</organism>
<evidence type="ECO:0000259" key="1">
    <source>
        <dbReference type="PROSITE" id="PS50075"/>
    </source>
</evidence>
<reference evidence="2" key="1">
    <citation type="submission" date="2020-02" db="EMBL/GenBank/DDBJ databases">
        <title>Unexpected conservation and global transmission of agrobacterial virulence plasmids.</title>
        <authorList>
            <person name="Weisberg A.J."/>
            <person name="Davis E.W. II"/>
            <person name="Tabima J.R."/>
            <person name="Belcher M.S."/>
            <person name="Miller M."/>
            <person name="Kuo C.-H."/>
            <person name="Loper J.E."/>
            <person name="Grunwald N.J."/>
            <person name="Putnam M.L."/>
            <person name="Chang J.H."/>
        </authorList>
    </citation>
    <scope>NUCLEOTIDE SEQUENCE</scope>
    <source>
        <strain evidence="2">Q15/94</strain>
    </source>
</reference>
<gene>
    <name evidence="2" type="ORF">G6M86_03585</name>
</gene>
<accession>A0AAJ4N070</accession>
<proteinExistence type="predicted"/>
<evidence type="ECO:0000313" key="3">
    <source>
        <dbReference type="Proteomes" id="UP000663946"/>
    </source>
</evidence>
<dbReference type="Gene3D" id="1.10.1200.10">
    <property type="entry name" value="ACP-like"/>
    <property type="match status" value="1"/>
</dbReference>
<dbReference type="SUPFAM" id="SSF47336">
    <property type="entry name" value="ACP-like"/>
    <property type="match status" value="1"/>
</dbReference>
<dbReference type="Pfam" id="PF00550">
    <property type="entry name" value="PP-binding"/>
    <property type="match status" value="1"/>
</dbReference>
<dbReference type="RefSeq" id="WP_333721850.1">
    <property type="nucleotide sequence ID" value="NZ_CP049216.1"/>
</dbReference>
<protein>
    <submittedName>
        <fullName evidence="2">Acyl carrier protein</fullName>
    </submittedName>
</protein>
<dbReference type="PROSITE" id="PS50075">
    <property type="entry name" value="CARRIER"/>
    <property type="match status" value="1"/>
</dbReference>
<dbReference type="Proteomes" id="UP000663946">
    <property type="component" value="Chromosome 1"/>
</dbReference>
<evidence type="ECO:0000313" key="2">
    <source>
        <dbReference type="EMBL" id="QTG12378.1"/>
    </source>
</evidence>
<dbReference type="InterPro" id="IPR036736">
    <property type="entry name" value="ACP-like_sf"/>
</dbReference>
<dbReference type="AlphaFoldDB" id="A0AAJ4N070"/>
<feature type="domain" description="Carrier" evidence="1">
    <location>
        <begin position="4"/>
        <end position="78"/>
    </location>
</feature>
<name>A0AAJ4N070_AGRTU</name>
<sequence>MADNNVFERIKNTMVNCQQFPADLITADATIEILGGDSLDDIELSLLLEEEFNIDIHDGTFDVNTPISDIAKAIEGIIANG</sequence>